<dbReference type="EMBL" id="FYEZ01000001">
    <property type="protein sequence ID" value="SNC63514.1"/>
    <property type="molecule type" value="Genomic_DNA"/>
</dbReference>
<keyword evidence="2" id="KW-1185">Reference proteome</keyword>
<reference evidence="1 2" key="1">
    <citation type="submission" date="2017-06" db="EMBL/GenBank/DDBJ databases">
        <authorList>
            <person name="Kim H.J."/>
            <person name="Triplett B.A."/>
        </authorList>
    </citation>
    <scope>NUCLEOTIDE SEQUENCE [LARGE SCALE GENOMIC DNA]</scope>
    <source>
        <strain evidence="1 2">DSM 22179</strain>
    </source>
</reference>
<dbReference type="Proteomes" id="UP000198122">
    <property type="component" value="Unassembled WGS sequence"/>
</dbReference>
<proteinExistence type="predicted"/>
<protein>
    <submittedName>
        <fullName evidence="1">Uncharacterized protein</fullName>
    </submittedName>
</protein>
<sequence>MTSVDVFTPWLRPMKTSVFLLEQDDRTFHLLGSHAGLSAAGTVLRQAGIGWTPRMAPDLTRGRLQIEALELELGSDVDPVDVVVCVSTRVYHVFAYLGGYPYGVDGEPGWCFEPMTWTYGGARHLLTVDYGPGAGAWFLGPGRLVRKALAAAWEHEVPVLHMDMGSGADRDPACFAVPSGAADAVVQAVGRGVTVWSRQPVRG</sequence>
<dbReference type="RefSeq" id="WP_088817844.1">
    <property type="nucleotide sequence ID" value="NZ_FYEZ01000001.1"/>
</dbReference>
<name>A0A212TCG8_9MICO</name>
<evidence type="ECO:0000313" key="1">
    <source>
        <dbReference type="EMBL" id="SNC63514.1"/>
    </source>
</evidence>
<gene>
    <name evidence="1" type="ORF">SAMN05445756_0921</name>
</gene>
<accession>A0A212TCG8</accession>
<dbReference type="AlphaFoldDB" id="A0A212TCG8"/>
<evidence type="ECO:0000313" key="2">
    <source>
        <dbReference type="Proteomes" id="UP000198122"/>
    </source>
</evidence>
<organism evidence="1 2">
    <name type="scientific">Kytococcus aerolatus</name>
    <dbReference type="NCBI Taxonomy" id="592308"/>
    <lineage>
        <taxon>Bacteria</taxon>
        <taxon>Bacillati</taxon>
        <taxon>Actinomycetota</taxon>
        <taxon>Actinomycetes</taxon>
        <taxon>Micrococcales</taxon>
        <taxon>Kytococcaceae</taxon>
        <taxon>Kytococcus</taxon>
    </lineage>
</organism>